<dbReference type="PATRIC" id="fig|43658.6.peg.1344"/>
<comment type="caution">
    <text evidence="1">The sequence shown here is derived from an EMBL/GenBank/DDBJ whole genome shotgun (WGS) entry which is preliminary data.</text>
</comment>
<evidence type="ECO:0000313" key="2">
    <source>
        <dbReference type="Proteomes" id="UP000036850"/>
    </source>
</evidence>
<sequence>MLIKFADHTQSHYFPYDIAINGVLLDKLQQSYDSNAEENTFELTLTLHDLSTHSEANSENNSLTITVPYSLYDQQQPDQSWLDDHDLTAPATVNTPAINQKAANYAPNTDSQGISGLLSNSDTLWAFEILVIHMVISLKLRSCPLSCPGYYSSPPMVAWHGPWPRAVLTCICSIKAPICFPPARLASPPVQTVQSPIQWGVFAGQQPDQRRRYRLCPG</sequence>
<protein>
    <submittedName>
        <fullName evidence="1">Uncharacterized protein</fullName>
    </submittedName>
</protein>
<proteinExistence type="predicted"/>
<dbReference type="Proteomes" id="UP000036850">
    <property type="component" value="Unassembled WGS sequence"/>
</dbReference>
<name>A0A0L0EPI8_9GAMM</name>
<reference evidence="2" key="1">
    <citation type="submission" date="2015-07" db="EMBL/GenBank/DDBJ databases">
        <title>Draft genome sequence of a Pseudoalteromonas rubra strain, OCN096, isolated from Kaneohe Bay, Oahu, Hawaii.</title>
        <authorList>
            <person name="Beurmann S."/>
            <person name="Ushijima B."/>
            <person name="Belcaid M."/>
            <person name="Callahan S.M."/>
            <person name="Aeby G.S."/>
        </authorList>
    </citation>
    <scope>NUCLEOTIDE SEQUENCE [LARGE SCALE GENOMIC DNA]</scope>
    <source>
        <strain evidence="2">OCN096</strain>
    </source>
</reference>
<dbReference type="AlphaFoldDB" id="A0A0L0EPI8"/>
<accession>A0A0L0EPI8</accession>
<organism evidence="1 2">
    <name type="scientific">Pseudoalteromonas rubra</name>
    <dbReference type="NCBI Taxonomy" id="43658"/>
    <lineage>
        <taxon>Bacteria</taxon>
        <taxon>Pseudomonadati</taxon>
        <taxon>Pseudomonadota</taxon>
        <taxon>Gammaproteobacteria</taxon>
        <taxon>Alteromonadales</taxon>
        <taxon>Pseudoalteromonadaceae</taxon>
        <taxon>Pseudoalteromonas</taxon>
    </lineage>
</organism>
<evidence type="ECO:0000313" key="1">
    <source>
        <dbReference type="EMBL" id="KNC66397.1"/>
    </source>
</evidence>
<dbReference type="EMBL" id="LFZX01000154">
    <property type="protein sequence ID" value="KNC66397.1"/>
    <property type="molecule type" value="Genomic_DNA"/>
</dbReference>
<gene>
    <name evidence="1" type="ORF">AC626_17245</name>
</gene>